<proteinExistence type="predicted"/>
<evidence type="ECO:0000259" key="3">
    <source>
        <dbReference type="Pfam" id="PF16344"/>
    </source>
</evidence>
<keyword evidence="1" id="KW-0812">Transmembrane</keyword>
<reference evidence="4 5" key="1">
    <citation type="submission" date="2021-05" db="EMBL/GenBank/DDBJ databases">
        <title>A Polyphasic approach of four new species of the genus Ohtaekwangia: Ohtaekwangia histidinii sp. nov., Ohtaekwangia cretensis sp. nov., Ohtaekwangia indiensis sp. nov., Ohtaekwangia reichenbachii sp. nov. from diverse environment.</title>
        <authorList>
            <person name="Octaviana S."/>
        </authorList>
    </citation>
    <scope>NUCLEOTIDE SEQUENCE [LARGE SCALE GENOMIC DNA]</scope>
    <source>
        <strain evidence="4 5">PWU5</strain>
    </source>
</reference>
<comment type="caution">
    <text evidence="4">The sequence shown here is derived from an EMBL/GenBank/DDBJ whole genome shotgun (WGS) entry which is preliminary data.</text>
</comment>
<sequence length="261" mass="28679">MINAEPTPAVSRVPVLSLIALCSAALLAFLFVWLKGDRAESCDDKVVVSQERLLDLPDASSIITSTATVLCYAPTLVNKDHRRVVNLQSGSAYFEIAPDPTKPFLVNTLGAATVEVKGTGFNVSADPEQGIARIAVAHGLVVVHFHDEDIEITPGHQLTLNTRTQTTRLESFDPNRVSWPFPKLSFQNATLEEIARTLDSHFHATVIIKNDELKKCTITAEFENEQVTLDNILQTVSLALGTMKYDRRESVVIIHGEQCSN</sequence>
<dbReference type="EMBL" id="JAHESE010000045">
    <property type="protein sequence ID" value="MBT1711952.1"/>
    <property type="molecule type" value="Genomic_DNA"/>
</dbReference>
<dbReference type="InterPro" id="IPR032508">
    <property type="entry name" value="FecR_C"/>
</dbReference>
<accession>A0AAP2E550</accession>
<dbReference type="Pfam" id="PF04773">
    <property type="entry name" value="FecR"/>
    <property type="match status" value="1"/>
</dbReference>
<dbReference type="PANTHER" id="PTHR30273:SF2">
    <property type="entry name" value="PROTEIN FECR"/>
    <property type="match status" value="1"/>
</dbReference>
<dbReference type="Gene3D" id="2.60.120.1440">
    <property type="match status" value="1"/>
</dbReference>
<evidence type="ECO:0000259" key="2">
    <source>
        <dbReference type="Pfam" id="PF04773"/>
    </source>
</evidence>
<feature type="domain" description="FecR protein" evidence="2">
    <location>
        <begin position="50"/>
        <end position="141"/>
    </location>
</feature>
<dbReference type="InterPro" id="IPR006860">
    <property type="entry name" value="FecR"/>
</dbReference>
<feature type="transmembrane region" description="Helical" evidence="1">
    <location>
        <begin position="15"/>
        <end position="34"/>
    </location>
</feature>
<organism evidence="4 5">
    <name type="scientific">Dawidia cretensis</name>
    <dbReference type="NCBI Taxonomy" id="2782350"/>
    <lineage>
        <taxon>Bacteria</taxon>
        <taxon>Pseudomonadati</taxon>
        <taxon>Bacteroidota</taxon>
        <taxon>Cytophagia</taxon>
        <taxon>Cytophagales</taxon>
        <taxon>Chryseotaleaceae</taxon>
        <taxon>Dawidia</taxon>
    </lineage>
</organism>
<dbReference type="Pfam" id="PF16344">
    <property type="entry name" value="FecR_C"/>
    <property type="match status" value="1"/>
</dbReference>
<dbReference type="AlphaFoldDB" id="A0AAP2E550"/>
<keyword evidence="1" id="KW-0472">Membrane</keyword>
<evidence type="ECO:0000313" key="4">
    <source>
        <dbReference type="EMBL" id="MBT1711952.1"/>
    </source>
</evidence>
<dbReference type="Gene3D" id="3.55.50.30">
    <property type="match status" value="1"/>
</dbReference>
<evidence type="ECO:0000313" key="5">
    <source>
        <dbReference type="Proteomes" id="UP001319080"/>
    </source>
</evidence>
<keyword evidence="1" id="KW-1133">Transmembrane helix</keyword>
<dbReference type="InterPro" id="IPR012373">
    <property type="entry name" value="Ferrdict_sens_TM"/>
</dbReference>
<evidence type="ECO:0000256" key="1">
    <source>
        <dbReference type="SAM" id="Phobius"/>
    </source>
</evidence>
<feature type="domain" description="Protein FecR C-terminal" evidence="3">
    <location>
        <begin position="183"/>
        <end position="254"/>
    </location>
</feature>
<dbReference type="GO" id="GO:0016989">
    <property type="term" value="F:sigma factor antagonist activity"/>
    <property type="evidence" value="ECO:0007669"/>
    <property type="project" value="TreeGrafter"/>
</dbReference>
<keyword evidence="5" id="KW-1185">Reference proteome</keyword>
<protein>
    <submittedName>
        <fullName evidence="4">DUF4974 domain-containing protein</fullName>
    </submittedName>
</protein>
<dbReference type="RefSeq" id="WP_254087521.1">
    <property type="nucleotide sequence ID" value="NZ_JAHESE010000045.1"/>
</dbReference>
<dbReference type="Proteomes" id="UP001319080">
    <property type="component" value="Unassembled WGS sequence"/>
</dbReference>
<dbReference type="PANTHER" id="PTHR30273">
    <property type="entry name" value="PERIPLASMIC SIGNAL SENSOR AND SIGMA FACTOR ACTIVATOR FECR-RELATED"/>
    <property type="match status" value="1"/>
</dbReference>
<gene>
    <name evidence="4" type="ORF">KK062_27160</name>
</gene>
<name>A0AAP2E550_9BACT</name>